<dbReference type="Proteomes" id="UP000052257">
    <property type="component" value="Unassembled WGS sequence"/>
</dbReference>
<comment type="caution">
    <text evidence="3">The sequence shown here is derived from an EMBL/GenBank/DDBJ whole genome shotgun (WGS) entry which is preliminary data.</text>
</comment>
<keyword evidence="1" id="KW-0812">Transmembrane</keyword>
<dbReference type="RefSeq" id="WP_081046557.1">
    <property type="nucleotide sequence ID" value="NZ_FAUT01000001.1"/>
</dbReference>
<dbReference type="Proteomes" id="UP000052237">
    <property type="component" value="Unassembled WGS sequence"/>
</dbReference>
<dbReference type="Pfam" id="PF09624">
    <property type="entry name" value="DUF2393"/>
    <property type="match status" value="1"/>
</dbReference>
<evidence type="ECO:0000313" key="3">
    <source>
        <dbReference type="EMBL" id="CUU83015.1"/>
    </source>
</evidence>
<gene>
    <name evidence="3" type="ORF">ERS686654_01367</name>
    <name evidence="2" type="ORF">ERS739220_01185</name>
</gene>
<keyword evidence="1" id="KW-0472">Membrane</keyword>
<accession>A0A0S4S2E1</accession>
<dbReference type="EMBL" id="FAUW01000003">
    <property type="protein sequence ID" value="CUU81109.1"/>
    <property type="molecule type" value="Genomic_DNA"/>
</dbReference>
<accession>A0A9W5AS32</accession>
<organism evidence="3 4">
    <name type="scientific">Campylobacter hyointestinalis subsp. hyointestinalis</name>
    <dbReference type="NCBI Taxonomy" id="91352"/>
    <lineage>
        <taxon>Bacteria</taxon>
        <taxon>Pseudomonadati</taxon>
        <taxon>Campylobacterota</taxon>
        <taxon>Epsilonproteobacteria</taxon>
        <taxon>Campylobacterales</taxon>
        <taxon>Campylobacteraceae</taxon>
        <taxon>Campylobacter</taxon>
    </lineage>
</organism>
<name>A0A0S4S2E1_CAMHY</name>
<evidence type="ECO:0000313" key="5">
    <source>
        <dbReference type="Proteomes" id="UP000052257"/>
    </source>
</evidence>
<feature type="transmembrane region" description="Helical" evidence="1">
    <location>
        <begin position="20"/>
        <end position="43"/>
    </location>
</feature>
<evidence type="ECO:0000313" key="2">
    <source>
        <dbReference type="EMBL" id="CUU81109.1"/>
    </source>
</evidence>
<proteinExistence type="predicted"/>
<protein>
    <submittedName>
        <fullName evidence="3">Integral membrane protein</fullName>
    </submittedName>
</protein>
<evidence type="ECO:0000313" key="4">
    <source>
        <dbReference type="Proteomes" id="UP000052237"/>
    </source>
</evidence>
<dbReference type="AlphaFoldDB" id="A0A0S4S2E1"/>
<feature type="transmembrane region" description="Helical" evidence="1">
    <location>
        <begin position="49"/>
        <end position="70"/>
    </location>
</feature>
<reference evidence="4 5" key="1">
    <citation type="submission" date="2015-11" db="EMBL/GenBank/DDBJ databases">
        <authorList>
            <consortium name="Pathogen Informatics"/>
        </authorList>
    </citation>
    <scope>NUCLEOTIDE SEQUENCE [LARGE SCALE GENOMIC DNA]</scope>
    <source>
        <strain evidence="3 4">006A-0059</strain>
        <strain evidence="2 5">006A-0191</strain>
    </source>
</reference>
<evidence type="ECO:0000256" key="1">
    <source>
        <dbReference type="SAM" id="Phobius"/>
    </source>
</evidence>
<sequence>MHAINSLKEMVRFYTAHFVFIDYFAILWVLLIFLVVLFLVIILVVKRPFFASFILILDIYFIIFGIIYTHKIIDENIRKRELDLNFIKQLSFSDTLIVDLNLTNLSKKPFSYCSVKVKFYTHSDNKFKNYINSLKPFKVQKSVINEQIDINTTKNLRLIINNFKPIDYNTTINSECF</sequence>
<keyword evidence="4" id="KW-1185">Reference proteome</keyword>
<keyword evidence="1" id="KW-1133">Transmembrane helix</keyword>
<dbReference type="InterPro" id="IPR013417">
    <property type="entry name" value="CHP02588"/>
</dbReference>
<dbReference type="EMBL" id="FAVB01000003">
    <property type="protein sequence ID" value="CUU83015.1"/>
    <property type="molecule type" value="Genomic_DNA"/>
</dbReference>